<proteinExistence type="predicted"/>
<dbReference type="RefSeq" id="WP_114792968.1">
    <property type="nucleotide sequence ID" value="NZ_CP139960.1"/>
</dbReference>
<dbReference type="CDD" id="cd00093">
    <property type="entry name" value="HTH_XRE"/>
    <property type="match status" value="1"/>
</dbReference>
<dbReference type="SMART" id="SM00530">
    <property type="entry name" value="HTH_XRE"/>
    <property type="match status" value="1"/>
</dbReference>
<dbReference type="PROSITE" id="PS50943">
    <property type="entry name" value="HTH_CROC1"/>
    <property type="match status" value="1"/>
</dbReference>
<name>A0ABZ0W7E1_9BACT</name>
<dbReference type="EMBL" id="CP139960">
    <property type="protein sequence ID" value="WQD39203.1"/>
    <property type="molecule type" value="Genomic_DNA"/>
</dbReference>
<reference evidence="2 3" key="1">
    <citation type="submission" date="2023-12" db="EMBL/GenBank/DDBJ databases">
        <title>Genome sequencing and assembly of bacterial species from a model synthetic community.</title>
        <authorList>
            <person name="Hogle S.L."/>
        </authorList>
    </citation>
    <scope>NUCLEOTIDE SEQUENCE [LARGE SCALE GENOMIC DNA]</scope>
    <source>
        <strain evidence="2 3">HAMBI_3031</strain>
    </source>
</reference>
<sequence length="80" mass="9289">MDKEEIQKLNLAFGENLRKIRDSKKISLLQLSYNCFIDESKISKIEHGRFNIKLSTLFELAKGLDVSPEKLLGFPFDQEE</sequence>
<evidence type="ECO:0000259" key="1">
    <source>
        <dbReference type="PROSITE" id="PS50943"/>
    </source>
</evidence>
<protein>
    <submittedName>
        <fullName evidence="2">Helix-turn-helix transcriptional regulator</fullName>
    </submittedName>
</protein>
<dbReference type="Pfam" id="PF12844">
    <property type="entry name" value="HTH_19"/>
    <property type="match status" value="1"/>
</dbReference>
<keyword evidence="3" id="KW-1185">Reference proteome</keyword>
<evidence type="ECO:0000313" key="2">
    <source>
        <dbReference type="EMBL" id="WQD39203.1"/>
    </source>
</evidence>
<dbReference type="Proteomes" id="UP001325680">
    <property type="component" value="Chromosome"/>
</dbReference>
<dbReference type="InterPro" id="IPR010982">
    <property type="entry name" value="Lambda_DNA-bd_dom_sf"/>
</dbReference>
<dbReference type="SUPFAM" id="SSF47413">
    <property type="entry name" value="lambda repressor-like DNA-binding domains"/>
    <property type="match status" value="1"/>
</dbReference>
<evidence type="ECO:0000313" key="3">
    <source>
        <dbReference type="Proteomes" id="UP001325680"/>
    </source>
</evidence>
<dbReference type="InterPro" id="IPR001387">
    <property type="entry name" value="Cro/C1-type_HTH"/>
</dbReference>
<accession>A0ABZ0W7E1</accession>
<organism evidence="2 3">
    <name type="scientific">Niabella yanshanensis</name>
    <dbReference type="NCBI Taxonomy" id="577386"/>
    <lineage>
        <taxon>Bacteria</taxon>
        <taxon>Pseudomonadati</taxon>
        <taxon>Bacteroidota</taxon>
        <taxon>Chitinophagia</taxon>
        <taxon>Chitinophagales</taxon>
        <taxon>Chitinophagaceae</taxon>
        <taxon>Niabella</taxon>
    </lineage>
</organism>
<feature type="domain" description="HTH cro/C1-type" evidence="1">
    <location>
        <begin position="17"/>
        <end position="71"/>
    </location>
</feature>
<dbReference type="Gene3D" id="1.10.260.40">
    <property type="entry name" value="lambda repressor-like DNA-binding domains"/>
    <property type="match status" value="1"/>
</dbReference>
<gene>
    <name evidence="2" type="ORF">U0035_03445</name>
</gene>